<geneLocation type="plasmid" evidence="1 2">
    <name>pP742402</name>
</geneLocation>
<dbReference type="AlphaFoldDB" id="B7KMG5"/>
<dbReference type="KEGG" id="cyc:PCC7424_5409"/>
<sequence>MKNFAKNKFRKLVVRIFEFFKNLLIGKFALRFLGGFLAITLLALIEVTLSTAPVTGTVTREQNETMNPKVINPEVAICLLGFCVDVPPILKPLEKPIENEINEVIKNQLRSFLADEIPISGTEHQLYPTTSQLPGGQFTSQTLYLNALNASQVIPSGDYEIPVHFYCTKVYTLNGGGNRYRLARLNGRLSDALSALYQRASVSDAPIQDVQVLSWSIQSGVSYDNLSSSSKQLVNQLIPDYKQKLDGSFIDKTIKYWNDLSRLTSLPSLDSTLNSLGDTGTFVKSLFRARDEIIRTNFNYRNLANAFVIPQDVNLPGGVETTPWSKINDQVYLRFMAPKGALNDGVVQVRILGQGQTNEFNRINLLQNNTDSNQLIASLPNNNSLGASSVTAEALLSNISQSVGIPEQNGQALTATVTPAPENRELQEAREIARQLQAEPTWKEMLDPCPCTLEEARKLSAPIYSLNGKELSPSQSSQIHYKIETRTGILPEGELILIRDRVFVESSQLALSFELPYHPGASYVFRSHSSRVGYFKLKSGKVIKPGQQCTYNAQGQLITDGPGAGTPDAYSSEVTATAQGWRSEDSHTFWDTNPFDAMTNNREKGWEQKEGWKEYHKTWTPNTGNGCPLPWRRESNQI</sequence>
<keyword evidence="1" id="KW-0614">Plasmid</keyword>
<dbReference type="HOGENOM" id="CLU_428798_0_0_3"/>
<dbReference type="Proteomes" id="UP000002384">
    <property type="component" value="Plasmid pP742402"/>
</dbReference>
<keyword evidence="2" id="KW-1185">Reference proteome</keyword>
<gene>
    <name evidence="1" type="ordered locus">PCC7424_5409</name>
</gene>
<proteinExistence type="predicted"/>
<name>B7KMG5_GLOC7</name>
<protein>
    <submittedName>
        <fullName evidence="1">Uncharacterized protein</fullName>
    </submittedName>
</protein>
<accession>B7KMG5</accession>
<evidence type="ECO:0000313" key="2">
    <source>
        <dbReference type="Proteomes" id="UP000002384"/>
    </source>
</evidence>
<organism evidence="1 2">
    <name type="scientific">Gloeothece citriformis (strain PCC 7424)</name>
    <name type="common">Cyanothece sp. (strain PCC 7424)</name>
    <dbReference type="NCBI Taxonomy" id="65393"/>
    <lineage>
        <taxon>Bacteria</taxon>
        <taxon>Bacillati</taxon>
        <taxon>Cyanobacteriota</taxon>
        <taxon>Cyanophyceae</taxon>
        <taxon>Oscillatoriophycideae</taxon>
        <taxon>Chroococcales</taxon>
        <taxon>Aphanothecaceae</taxon>
        <taxon>Gloeothece</taxon>
        <taxon>Gloeothece citriformis</taxon>
    </lineage>
</organism>
<reference evidence="2" key="1">
    <citation type="journal article" date="2011" name="MBio">
        <title>Novel metabolic attributes of the genus Cyanothece, comprising a group of unicellular nitrogen-fixing Cyanobacteria.</title>
        <authorList>
            <person name="Bandyopadhyay A."/>
            <person name="Elvitigala T."/>
            <person name="Welsh E."/>
            <person name="Stockel J."/>
            <person name="Liberton M."/>
            <person name="Min H."/>
            <person name="Sherman L.A."/>
            <person name="Pakrasi H.B."/>
        </authorList>
    </citation>
    <scope>NUCLEOTIDE SEQUENCE [LARGE SCALE GENOMIC DNA]</scope>
    <source>
        <strain evidence="2">PCC 7424</strain>
        <plasmid evidence="2">pP742402</plasmid>
    </source>
</reference>
<dbReference type="EMBL" id="CP001293">
    <property type="protein sequence ID" value="ACK73987.1"/>
    <property type="molecule type" value="Genomic_DNA"/>
</dbReference>
<evidence type="ECO:0000313" key="1">
    <source>
        <dbReference type="EMBL" id="ACK73987.1"/>
    </source>
</evidence>